<keyword evidence="4 7" id="KW-1133">Transmembrane helix</keyword>
<comment type="caution">
    <text evidence="9">The sequence shown here is derived from an EMBL/GenBank/DDBJ whole genome shotgun (WGS) entry which is preliminary data.</text>
</comment>
<evidence type="ECO:0000256" key="7">
    <source>
        <dbReference type="SAM" id="Phobius"/>
    </source>
</evidence>
<feature type="transmembrane region" description="Helical" evidence="7">
    <location>
        <begin position="375"/>
        <end position="394"/>
    </location>
</feature>
<dbReference type="EMBL" id="JGYQ01000015">
    <property type="protein sequence ID" value="KFI47055.1"/>
    <property type="molecule type" value="Genomic_DNA"/>
</dbReference>
<dbReference type="InterPro" id="IPR003838">
    <property type="entry name" value="ABC3_permease_C"/>
</dbReference>
<proteinExistence type="inferred from homology"/>
<keyword evidence="2" id="KW-1003">Cell membrane</keyword>
<feature type="transmembrane region" description="Helical" evidence="7">
    <location>
        <begin position="341"/>
        <end position="363"/>
    </location>
</feature>
<keyword evidence="3 7" id="KW-0812">Transmembrane</keyword>
<comment type="subcellular location">
    <subcellularLocation>
        <location evidence="1">Cell membrane</location>
        <topology evidence="1">Multi-pass membrane protein</topology>
    </subcellularLocation>
</comment>
<dbReference type="InterPro" id="IPR050250">
    <property type="entry name" value="Macrolide_Exporter_MacB"/>
</dbReference>
<evidence type="ECO:0000259" key="8">
    <source>
        <dbReference type="Pfam" id="PF02687"/>
    </source>
</evidence>
<evidence type="ECO:0000256" key="6">
    <source>
        <dbReference type="ARBA" id="ARBA00038076"/>
    </source>
</evidence>
<sequence>MAGKKDNPVNTTTMTNTRMFLVMLWGAIFRRRGRAVMAVIASTVGAATLFCLAATCIAVPQRMSEEMRSYGANLIVTPIEDGNGKTGIGQAMVKHTTEMVRAKGTAAYATYRYENVRVNASSYVLAGVNPTQVRNLNHHWNVNGAWPEAGSVMVGRDVADAMGLTVGSRITIGYRAADNTGAPKPRMASSVSNDSGSMLGTGGTEFRVSGIVDTGGSEDAIIYALASDVDNLAGGTRGVDVIEYSSGAADVSQVVRSINDMTSMHVRAQQVTKITSSDTRIITMLRTLFWMVSFVVLALTLVGVSTTISSIVAQRRNEIGLRKALGASAGSIGAEFYVESALYGLIGGLLGTAIGHLLARLLTSAVFGRTLGIDWPLAVGSLALSVIVAVLASVSPVRRASRIDPAVVLREE</sequence>
<dbReference type="Pfam" id="PF02687">
    <property type="entry name" value="FtsX"/>
    <property type="match status" value="1"/>
</dbReference>
<keyword evidence="5 7" id="KW-0472">Membrane</keyword>
<evidence type="ECO:0000256" key="4">
    <source>
        <dbReference type="ARBA" id="ARBA00022989"/>
    </source>
</evidence>
<feature type="transmembrane region" description="Helical" evidence="7">
    <location>
        <begin position="288"/>
        <end position="313"/>
    </location>
</feature>
<comment type="similarity">
    <text evidence="6">Belongs to the ABC-4 integral membrane protein family.</text>
</comment>
<keyword evidence="10" id="KW-1185">Reference proteome</keyword>
<dbReference type="Proteomes" id="UP000029093">
    <property type="component" value="Unassembled WGS sequence"/>
</dbReference>
<evidence type="ECO:0000313" key="9">
    <source>
        <dbReference type="EMBL" id="KFI47055.1"/>
    </source>
</evidence>
<reference evidence="9 10" key="1">
    <citation type="submission" date="2014-03" db="EMBL/GenBank/DDBJ databases">
        <title>Genomics of Bifidobacteria.</title>
        <authorList>
            <person name="Ventura M."/>
            <person name="Milani C."/>
            <person name="Lugli G.A."/>
        </authorList>
    </citation>
    <scope>NUCLEOTIDE SEQUENCE [LARGE SCALE GENOMIC DNA]</scope>
    <source>
        <strain evidence="9 10">LMG 10736</strain>
    </source>
</reference>
<protein>
    <submittedName>
        <fullName evidence="9">ABC transporter, permease protein</fullName>
    </submittedName>
</protein>
<feature type="domain" description="ABC3 transporter permease C-terminal" evidence="8">
    <location>
        <begin position="291"/>
        <end position="405"/>
    </location>
</feature>
<evidence type="ECO:0000256" key="5">
    <source>
        <dbReference type="ARBA" id="ARBA00023136"/>
    </source>
</evidence>
<organism evidence="9 10">
    <name type="scientific">Bifidobacterium boum</name>
    <dbReference type="NCBI Taxonomy" id="78343"/>
    <lineage>
        <taxon>Bacteria</taxon>
        <taxon>Bacillati</taxon>
        <taxon>Actinomycetota</taxon>
        <taxon>Actinomycetes</taxon>
        <taxon>Bifidobacteriales</taxon>
        <taxon>Bifidobacteriaceae</taxon>
        <taxon>Bifidobacterium</taxon>
    </lineage>
</organism>
<dbReference type="AlphaFoldDB" id="A0A086ZKK5"/>
<evidence type="ECO:0000256" key="2">
    <source>
        <dbReference type="ARBA" id="ARBA00022475"/>
    </source>
</evidence>
<dbReference type="GO" id="GO:0005886">
    <property type="term" value="C:plasma membrane"/>
    <property type="evidence" value="ECO:0007669"/>
    <property type="project" value="UniProtKB-SubCell"/>
</dbReference>
<dbReference type="GO" id="GO:0022857">
    <property type="term" value="F:transmembrane transporter activity"/>
    <property type="evidence" value="ECO:0007669"/>
    <property type="project" value="TreeGrafter"/>
</dbReference>
<gene>
    <name evidence="9" type="ORF">BBOU_1026</name>
</gene>
<evidence type="ECO:0000256" key="3">
    <source>
        <dbReference type="ARBA" id="ARBA00022692"/>
    </source>
</evidence>
<dbReference type="PANTHER" id="PTHR30572">
    <property type="entry name" value="MEMBRANE COMPONENT OF TRANSPORTER-RELATED"/>
    <property type="match status" value="1"/>
</dbReference>
<accession>A0A086ZKK5</accession>
<dbReference type="PANTHER" id="PTHR30572:SF4">
    <property type="entry name" value="ABC TRANSPORTER PERMEASE YTRF"/>
    <property type="match status" value="1"/>
</dbReference>
<name>A0A086ZKK5_9BIFI</name>
<evidence type="ECO:0000256" key="1">
    <source>
        <dbReference type="ARBA" id="ARBA00004651"/>
    </source>
</evidence>
<evidence type="ECO:0000313" key="10">
    <source>
        <dbReference type="Proteomes" id="UP000029093"/>
    </source>
</evidence>